<reference evidence="5 6" key="1">
    <citation type="submission" date="2021-01" db="EMBL/GenBank/DDBJ databases">
        <title>Genome public.</title>
        <authorList>
            <person name="Liu C."/>
            <person name="Sun Q."/>
        </authorList>
    </citation>
    <scope>NUCLEOTIDE SEQUENCE [LARGE SCALE GENOMIC DNA]</scope>
    <source>
        <strain evidence="5 6">YIM B02515</strain>
    </source>
</reference>
<comment type="caution">
    <text evidence="5">The sequence shown here is derived from an EMBL/GenBank/DDBJ whole genome shotgun (WGS) entry which is preliminary data.</text>
</comment>
<dbReference type="Gene3D" id="3.40.1190.20">
    <property type="match status" value="1"/>
</dbReference>
<keyword evidence="2" id="KW-0808">Transferase</keyword>
<dbReference type="SUPFAM" id="SSF53613">
    <property type="entry name" value="Ribokinase-like"/>
    <property type="match status" value="1"/>
</dbReference>
<dbReference type="Proteomes" id="UP000632377">
    <property type="component" value="Unassembled WGS sequence"/>
</dbReference>
<evidence type="ECO:0000313" key="5">
    <source>
        <dbReference type="EMBL" id="MBL4937149.1"/>
    </source>
</evidence>
<gene>
    <name evidence="5" type="ORF">JK636_15470</name>
</gene>
<dbReference type="RefSeq" id="WP_202749903.1">
    <property type="nucleotide sequence ID" value="NZ_JAESWC010000012.1"/>
</dbReference>
<dbReference type="GO" id="GO:0016301">
    <property type="term" value="F:kinase activity"/>
    <property type="evidence" value="ECO:0007669"/>
    <property type="project" value="UniProtKB-KW"/>
</dbReference>
<organism evidence="5 6">
    <name type="scientific">Clostridium rhizosphaerae</name>
    <dbReference type="NCBI Taxonomy" id="2803861"/>
    <lineage>
        <taxon>Bacteria</taxon>
        <taxon>Bacillati</taxon>
        <taxon>Bacillota</taxon>
        <taxon>Clostridia</taxon>
        <taxon>Eubacteriales</taxon>
        <taxon>Clostridiaceae</taxon>
        <taxon>Clostridium</taxon>
    </lineage>
</organism>
<dbReference type="InterPro" id="IPR011611">
    <property type="entry name" value="PfkB_dom"/>
</dbReference>
<sequence>MKFISVGEILVRFSPQNYEKIVQASAFNVNYGGAEVNVAVSLVNLGVDTSVFSVVPDNSLADAALKYLKSNGIDTRHIKRSGERLGTYYLEEGVSIRPSEVIYDRKHSSICEVDPDSIDYEQLLQGFDWLHISGITPALSENCRILTERILKSAKALGITVSFDPNFRGKLWSFDTSRDVLSEYMQYVDILVGIEPIHLKDENGKELKDGLSMNPDINTMDTIFRKLNEKYKFKAIARTVREVHSSTNNSLKAYLHIGDKTYESKKINFDIVDRVGGGDAFTAGLIYGLMKNFEPQKTIDFAIASSAIKHTIRGDANLSSKKQIDSFMTRGFEIKR</sequence>
<feature type="domain" description="Carbohydrate kinase PfkB" evidence="4">
    <location>
        <begin position="257"/>
        <end position="317"/>
    </location>
</feature>
<dbReference type="InterPro" id="IPR029056">
    <property type="entry name" value="Ribokinase-like"/>
</dbReference>
<keyword evidence="3 5" id="KW-0418">Kinase</keyword>
<dbReference type="Pfam" id="PF00294">
    <property type="entry name" value="PfkB"/>
    <property type="match status" value="2"/>
</dbReference>
<name>A0ABS1TCS1_9CLOT</name>
<keyword evidence="6" id="KW-1185">Reference proteome</keyword>
<accession>A0ABS1TCS1</accession>
<proteinExistence type="inferred from homology"/>
<protein>
    <submittedName>
        <fullName evidence="5">Sugar kinase</fullName>
    </submittedName>
</protein>
<dbReference type="PANTHER" id="PTHR43320">
    <property type="entry name" value="SUGAR KINASE"/>
    <property type="match status" value="1"/>
</dbReference>
<evidence type="ECO:0000313" key="6">
    <source>
        <dbReference type="Proteomes" id="UP000632377"/>
    </source>
</evidence>
<feature type="domain" description="Carbohydrate kinase PfkB" evidence="4">
    <location>
        <begin position="4"/>
        <end position="192"/>
    </location>
</feature>
<dbReference type="InterPro" id="IPR052700">
    <property type="entry name" value="Carb_kinase_PfkB-like"/>
</dbReference>
<evidence type="ECO:0000256" key="1">
    <source>
        <dbReference type="ARBA" id="ARBA00010688"/>
    </source>
</evidence>
<evidence type="ECO:0000256" key="2">
    <source>
        <dbReference type="ARBA" id="ARBA00022679"/>
    </source>
</evidence>
<evidence type="ECO:0000256" key="3">
    <source>
        <dbReference type="ARBA" id="ARBA00022777"/>
    </source>
</evidence>
<dbReference type="CDD" id="cd01166">
    <property type="entry name" value="KdgK"/>
    <property type="match status" value="1"/>
</dbReference>
<dbReference type="PANTHER" id="PTHR43320:SF2">
    <property type="entry name" value="2-DEHYDRO-3-DEOXYGLUCONOKINASE_2-DEHYDRO-3-DEOXYGALACTONOKINASE"/>
    <property type="match status" value="1"/>
</dbReference>
<comment type="similarity">
    <text evidence="1">Belongs to the carbohydrate kinase PfkB family.</text>
</comment>
<evidence type="ECO:0000259" key="4">
    <source>
        <dbReference type="Pfam" id="PF00294"/>
    </source>
</evidence>
<dbReference type="EMBL" id="JAESWC010000012">
    <property type="protein sequence ID" value="MBL4937149.1"/>
    <property type="molecule type" value="Genomic_DNA"/>
</dbReference>